<protein>
    <recommendedName>
        <fullName evidence="4">DUF2127 domain-containing protein</fullName>
    </recommendedName>
</protein>
<dbReference type="EMBL" id="CADIKM010000007">
    <property type="protein sequence ID" value="CAB3786087.1"/>
    <property type="molecule type" value="Genomic_DNA"/>
</dbReference>
<feature type="transmembrane region" description="Helical" evidence="1">
    <location>
        <begin position="130"/>
        <end position="149"/>
    </location>
</feature>
<accession>A0A6S7B301</accession>
<keyword evidence="1" id="KW-1133">Transmembrane helix</keyword>
<proteinExistence type="predicted"/>
<organism evidence="2 3">
    <name type="scientific">Pararobbsia alpina</name>
    <dbReference type="NCBI Taxonomy" id="621374"/>
    <lineage>
        <taxon>Bacteria</taxon>
        <taxon>Pseudomonadati</taxon>
        <taxon>Pseudomonadota</taxon>
        <taxon>Betaproteobacteria</taxon>
        <taxon>Burkholderiales</taxon>
        <taxon>Burkholderiaceae</taxon>
        <taxon>Pararobbsia</taxon>
    </lineage>
</organism>
<dbReference type="Pfam" id="PF09900">
    <property type="entry name" value="DUF2127"/>
    <property type="match status" value="1"/>
</dbReference>
<dbReference type="InterPro" id="IPR021125">
    <property type="entry name" value="DUF2127"/>
</dbReference>
<name>A0A6S7B301_9BURK</name>
<dbReference type="Proteomes" id="UP000494115">
    <property type="component" value="Unassembled WGS sequence"/>
</dbReference>
<sequence length="167" mass="18784">MNRAGKRHPSHRHALHAIAIYEGIKGVAALAASIGLMELLHHDLRRITSELIGHFGLDPVRHYPALLLHYIDLLNNTNIRSLVLLALAYAVLRLAEAYGLWRERAWGEWLGAASGGLYLPLEIYHLSHRLTWPGAIVFLANLSMVAFLLMRLWRRRSEAVPFVSGSV</sequence>
<evidence type="ECO:0000256" key="1">
    <source>
        <dbReference type="SAM" id="Phobius"/>
    </source>
</evidence>
<dbReference type="AlphaFoldDB" id="A0A6S7B301"/>
<keyword evidence="1" id="KW-0472">Membrane</keyword>
<keyword evidence="1" id="KW-0812">Transmembrane</keyword>
<gene>
    <name evidence="2" type="ORF">LMG28138_02162</name>
</gene>
<evidence type="ECO:0008006" key="4">
    <source>
        <dbReference type="Google" id="ProtNLM"/>
    </source>
</evidence>
<reference evidence="2 3" key="1">
    <citation type="submission" date="2020-04" db="EMBL/GenBank/DDBJ databases">
        <authorList>
            <person name="De Canck E."/>
        </authorList>
    </citation>
    <scope>NUCLEOTIDE SEQUENCE [LARGE SCALE GENOMIC DNA]</scope>
    <source>
        <strain evidence="2 3">LMG 28138</strain>
    </source>
</reference>
<evidence type="ECO:0000313" key="3">
    <source>
        <dbReference type="Proteomes" id="UP000494115"/>
    </source>
</evidence>
<keyword evidence="3" id="KW-1185">Reference proteome</keyword>
<evidence type="ECO:0000313" key="2">
    <source>
        <dbReference type="EMBL" id="CAB3786087.1"/>
    </source>
</evidence>
<dbReference type="RefSeq" id="WP_175104754.1">
    <property type="nucleotide sequence ID" value="NZ_CADIKM010000007.1"/>
</dbReference>